<proteinExistence type="predicted"/>
<name>A0A6J7DMF0_9ZZZZ</name>
<dbReference type="InterPro" id="IPR017441">
    <property type="entry name" value="Protein_kinase_ATP_BS"/>
</dbReference>
<reference evidence="9" key="1">
    <citation type="submission" date="2020-05" db="EMBL/GenBank/DDBJ databases">
        <authorList>
            <person name="Chiriac C."/>
            <person name="Salcher M."/>
            <person name="Ghai R."/>
            <person name="Kavagutti S V."/>
        </authorList>
    </citation>
    <scope>NUCLEOTIDE SEQUENCE</scope>
</reference>
<protein>
    <submittedName>
        <fullName evidence="9">Unannotated protein</fullName>
    </submittedName>
</protein>
<evidence type="ECO:0000256" key="4">
    <source>
        <dbReference type="ARBA" id="ARBA00022777"/>
    </source>
</evidence>
<dbReference type="AlphaFoldDB" id="A0A6J7DMF0"/>
<evidence type="ECO:0000256" key="6">
    <source>
        <dbReference type="SAM" id="MobiDB-lite"/>
    </source>
</evidence>
<evidence type="ECO:0000256" key="1">
    <source>
        <dbReference type="ARBA" id="ARBA00022527"/>
    </source>
</evidence>
<keyword evidence="7" id="KW-0812">Transmembrane</keyword>
<gene>
    <name evidence="9" type="ORF">UFOPK3444_00664</name>
</gene>
<feature type="transmembrane region" description="Helical" evidence="7">
    <location>
        <begin position="313"/>
        <end position="331"/>
    </location>
</feature>
<evidence type="ECO:0000259" key="8">
    <source>
        <dbReference type="PROSITE" id="PS50011"/>
    </source>
</evidence>
<accession>A0A6J7DMF0</accession>
<dbReference type="SUPFAM" id="SSF56112">
    <property type="entry name" value="Protein kinase-like (PK-like)"/>
    <property type="match status" value="1"/>
</dbReference>
<dbReference type="PROSITE" id="PS50011">
    <property type="entry name" value="PROTEIN_KINASE_DOM"/>
    <property type="match status" value="1"/>
</dbReference>
<dbReference type="FunFam" id="3.30.200.20:FF:000035">
    <property type="entry name" value="Serine/threonine protein kinase Stk1"/>
    <property type="match status" value="1"/>
</dbReference>
<keyword evidence="7" id="KW-0472">Membrane</keyword>
<feature type="compositionally biased region" description="Polar residues" evidence="6">
    <location>
        <begin position="346"/>
        <end position="357"/>
    </location>
</feature>
<evidence type="ECO:0000256" key="3">
    <source>
        <dbReference type="ARBA" id="ARBA00022741"/>
    </source>
</evidence>
<dbReference type="Gene3D" id="1.10.510.10">
    <property type="entry name" value="Transferase(Phosphotransferase) domain 1"/>
    <property type="match status" value="1"/>
</dbReference>
<keyword evidence="3" id="KW-0547">Nucleotide-binding</keyword>
<dbReference type="Pfam" id="PF00069">
    <property type="entry name" value="Pkinase"/>
    <property type="match status" value="1"/>
</dbReference>
<dbReference type="SMART" id="SM00220">
    <property type="entry name" value="S_TKc"/>
    <property type="match status" value="1"/>
</dbReference>
<dbReference type="PANTHER" id="PTHR43289">
    <property type="entry name" value="MITOGEN-ACTIVATED PROTEIN KINASE KINASE KINASE 20-RELATED"/>
    <property type="match status" value="1"/>
</dbReference>
<dbReference type="EMBL" id="CAFBLU010000008">
    <property type="protein sequence ID" value="CAB4869934.1"/>
    <property type="molecule type" value="Genomic_DNA"/>
</dbReference>
<keyword evidence="5" id="KW-0067">ATP-binding</keyword>
<dbReference type="InterPro" id="IPR011009">
    <property type="entry name" value="Kinase-like_dom_sf"/>
</dbReference>
<keyword evidence="7" id="KW-1133">Transmembrane helix</keyword>
<dbReference type="PROSITE" id="PS00107">
    <property type="entry name" value="PROTEIN_KINASE_ATP"/>
    <property type="match status" value="1"/>
</dbReference>
<feature type="domain" description="Protein kinase" evidence="8">
    <location>
        <begin position="13"/>
        <end position="273"/>
    </location>
</feature>
<dbReference type="PANTHER" id="PTHR43289:SF34">
    <property type="entry name" value="SERINE_THREONINE-PROTEIN KINASE YBDM-RELATED"/>
    <property type="match status" value="1"/>
</dbReference>
<dbReference type="GO" id="GO:0005524">
    <property type="term" value="F:ATP binding"/>
    <property type="evidence" value="ECO:0007669"/>
    <property type="project" value="UniProtKB-KW"/>
</dbReference>
<keyword evidence="4" id="KW-0418">Kinase</keyword>
<dbReference type="InterPro" id="IPR008271">
    <property type="entry name" value="Ser/Thr_kinase_AS"/>
</dbReference>
<dbReference type="GO" id="GO:0004674">
    <property type="term" value="F:protein serine/threonine kinase activity"/>
    <property type="evidence" value="ECO:0007669"/>
    <property type="project" value="UniProtKB-KW"/>
</dbReference>
<keyword evidence="2" id="KW-0808">Transferase</keyword>
<evidence type="ECO:0000313" key="9">
    <source>
        <dbReference type="EMBL" id="CAB4869934.1"/>
    </source>
</evidence>
<dbReference type="Gene3D" id="3.30.200.20">
    <property type="entry name" value="Phosphorylase Kinase, domain 1"/>
    <property type="match status" value="1"/>
</dbReference>
<sequence length="505" mass="53495">MSHLDGTLIGGRYRLETQVGSGGMSTVHRALDEKLRRPVAVKLMHRSTAADADHLERFRREARSVASLSDPHLVGVIDAGEDQGLPYIVLEYVDGETLKDRIRRNGRLDVSEAIAYSIEISRGLTAVHRAGIVHRDVKPQNVLLDTEGRAKVTDFGIARSMDEDGLTADGRVIGTTDYVSPEQALGESVGKESDIYSLGVVLFEMLTGEVPFSAESPVAVAMCHVRDPMPDVRSMRPEVSATVAAILDKATAKEPSARYSSFETLGSDLEGALALEASRSGMAPGEATSVLKSLPLETRRKAHLGVGTPRGRLLWAGALVTMVAAVGLLAWTGIHRGTGVRGGTPSGLTQVPLTSTAAHPYDPFGTDGEHDAQAHLMLDGDTNTAWASETYGGNSFGKAGVGVALDAAPGTIAAGLGISTTTPGFTASVWSAPAQLPVAVGSTSGSSSSDPPVGWTRLSPPAPVTRNDVIRLASPSEDQRWYLIWITALPPNQEQVRLSEVKLFR</sequence>
<dbReference type="CDD" id="cd14014">
    <property type="entry name" value="STKc_PknB_like"/>
    <property type="match status" value="1"/>
</dbReference>
<evidence type="ECO:0000256" key="2">
    <source>
        <dbReference type="ARBA" id="ARBA00022679"/>
    </source>
</evidence>
<organism evidence="9">
    <name type="scientific">freshwater metagenome</name>
    <dbReference type="NCBI Taxonomy" id="449393"/>
    <lineage>
        <taxon>unclassified sequences</taxon>
        <taxon>metagenomes</taxon>
        <taxon>ecological metagenomes</taxon>
    </lineage>
</organism>
<feature type="region of interest" description="Disordered" evidence="6">
    <location>
        <begin position="340"/>
        <end position="370"/>
    </location>
</feature>
<evidence type="ECO:0000256" key="5">
    <source>
        <dbReference type="ARBA" id="ARBA00022840"/>
    </source>
</evidence>
<evidence type="ECO:0000256" key="7">
    <source>
        <dbReference type="SAM" id="Phobius"/>
    </source>
</evidence>
<feature type="region of interest" description="Disordered" evidence="6">
    <location>
        <begin position="441"/>
        <end position="460"/>
    </location>
</feature>
<dbReference type="PROSITE" id="PS00108">
    <property type="entry name" value="PROTEIN_KINASE_ST"/>
    <property type="match status" value="1"/>
</dbReference>
<keyword evidence="1" id="KW-0723">Serine/threonine-protein kinase</keyword>
<feature type="compositionally biased region" description="Low complexity" evidence="6">
    <location>
        <begin position="441"/>
        <end position="454"/>
    </location>
</feature>
<dbReference type="InterPro" id="IPR000719">
    <property type="entry name" value="Prot_kinase_dom"/>
</dbReference>
<dbReference type="FunFam" id="1.10.510.10:FF:000021">
    <property type="entry name" value="Serine/threonine protein kinase"/>
    <property type="match status" value="1"/>
</dbReference>